<protein>
    <submittedName>
        <fullName evidence="1">Uncharacterized protein</fullName>
    </submittedName>
</protein>
<proteinExistence type="predicted"/>
<dbReference type="Proteomes" id="UP000266389">
    <property type="component" value="Unassembled WGS sequence"/>
</dbReference>
<evidence type="ECO:0000313" key="2">
    <source>
        <dbReference type="Proteomes" id="UP000266389"/>
    </source>
</evidence>
<sequence>MPKLFIFAIGGTGSRVLKSLAMLLAAGVKPATNQDFEIVPIIIDPHVTNLDLQRTRRLLENYKSIVDTVGLGNGFFNTKIEPLNNNYVFNLQEVNNQRFRQYIGFETLGGTNRALAEILFSGKSIN</sequence>
<organism evidence="1 2">
    <name type="scientific">Candidatus Thermochlorobacter aerophilus</name>
    <dbReference type="NCBI Taxonomy" id="1868324"/>
    <lineage>
        <taxon>Bacteria</taxon>
        <taxon>Pseudomonadati</taxon>
        <taxon>Chlorobiota</taxon>
        <taxon>Chlorobiia</taxon>
        <taxon>Chlorobiales</taxon>
        <taxon>Candidatus Thermochlorobacteriaceae</taxon>
        <taxon>Candidatus Thermochlorobacter</taxon>
    </lineage>
</organism>
<dbReference type="AlphaFoldDB" id="A0A395M462"/>
<name>A0A395M462_9BACT</name>
<dbReference type="EMBL" id="PHFL01000030">
    <property type="protein sequence ID" value="RFM24684.1"/>
    <property type="molecule type" value="Genomic_DNA"/>
</dbReference>
<accession>A0A395M462</accession>
<reference evidence="1 2" key="1">
    <citation type="journal article" date="2011" name="ISME J.">
        <title>Community ecology of hot spring cyanobacterial mats: predominant populations and their functional potential.</title>
        <authorList>
            <person name="Klatt C.G."/>
            <person name="Wood J.M."/>
            <person name="Rusch D.B."/>
            <person name="Bateson M.M."/>
            <person name="Hamamura N."/>
            <person name="Heidelberg J.F."/>
            <person name="Grossman A.R."/>
            <person name="Bhaya D."/>
            <person name="Cohan F.M."/>
            <person name="Kuhl M."/>
            <person name="Bryant D.A."/>
            <person name="Ward D.M."/>
        </authorList>
    </citation>
    <scope>NUCLEOTIDE SEQUENCE [LARGE SCALE GENOMIC DNA]</scope>
    <source>
        <strain evidence="1">OS</strain>
    </source>
</reference>
<evidence type="ECO:0000313" key="1">
    <source>
        <dbReference type="EMBL" id="RFM24684.1"/>
    </source>
</evidence>
<comment type="caution">
    <text evidence="1">The sequence shown here is derived from an EMBL/GenBank/DDBJ whole genome shotgun (WGS) entry which is preliminary data.</text>
</comment>
<gene>
    <name evidence="1" type="ORF">D0433_04625</name>
</gene>